<keyword evidence="3" id="KW-1185">Reference proteome</keyword>
<evidence type="ECO:0000256" key="1">
    <source>
        <dbReference type="SAM" id="SignalP"/>
    </source>
</evidence>
<comment type="caution">
    <text evidence="2">The sequence shown here is derived from an EMBL/GenBank/DDBJ whole genome shotgun (WGS) entry which is preliminary data.</text>
</comment>
<proteinExistence type="predicted"/>
<evidence type="ECO:0000313" key="2">
    <source>
        <dbReference type="EMBL" id="GHP03718.1"/>
    </source>
</evidence>
<dbReference type="PANTHER" id="PTHR35478">
    <property type="entry name" value="ZINC FINGER FYVE DOMAIN PROTEIN"/>
    <property type="match status" value="1"/>
</dbReference>
<dbReference type="PANTHER" id="PTHR35478:SF1">
    <property type="entry name" value="ZINC FINGER FYVE DOMAIN-CONTAINING PROTEIN 26"/>
    <property type="match status" value="1"/>
</dbReference>
<gene>
    <name evidence="2" type="ORF">PPROV_000247300</name>
</gene>
<feature type="signal peptide" evidence="1">
    <location>
        <begin position="1"/>
        <end position="18"/>
    </location>
</feature>
<protein>
    <recommendedName>
        <fullName evidence="4">Sec39 domain-containing protein</fullName>
    </recommendedName>
</protein>
<dbReference type="Proteomes" id="UP000660262">
    <property type="component" value="Unassembled WGS sequence"/>
</dbReference>
<evidence type="ECO:0008006" key="4">
    <source>
        <dbReference type="Google" id="ProtNLM"/>
    </source>
</evidence>
<feature type="chain" id="PRO_5032459737" description="Sec39 domain-containing protein" evidence="1">
    <location>
        <begin position="19"/>
        <end position="1512"/>
    </location>
</feature>
<sequence length="1512" mass="158242">MAAWLALVLLEVFGTLYASHGLDDGATSGGGVGADVGADAVLDFVEIAATVGTTTPRSSDDNSNSNADEATRACWDAQRRLLEEHRWRLRALVNAAAGNMLPAREAAALLAAPPARLVAMLGDLSAYAAGEAAARRHGLSPAAAASLARRREAISAAEALARSADRGENLPASVDMDGAASAFEAAMMLCETPEGAARLLALASHVESAPEAPTAAACRARLGGTRTGGLAPRHAFLAPAYDEAGRNVSWPHLDRPGRSRALGTLYECMAAASAERRTDSFARGTKDPRSSATRYIAGTLHNLTKSALATELPNAVQGGASVATILRSAGVLPPLLTAADGGLGGAASPSLAPQKPHLARLLRYVASLGDAACTLDAVDASSSVLDDNYLGVLTTSPREILARVVLNGGGHSDALQVAELLGCSAHDALIAAIAPRVAPPLQPHFASSSAPPFSESTKLSLLEQMSELSPRRSCLAAVLGVAMASGVDAGTREAAWAFAEKSARQAISAGRGGQALLRWVEMQRAVCNTIQASASTFPWEAPNDVYVDADLARNVSAAIAPPGTLGDDSDGTKSTWRRFAALAAAAKFEDHALRGGASAQTLQRAMEACVKMAEDDPISACGEEGGDLGGVITVVGASVPMEEVAGWLTRLLAHDAPAACALVLALPEVSAKWRDTKRAMCASVLASLGEDEPGLRIARACAVGTNLDSIVRCITHFAESGSCMAVAGALSDTARVIGTDAASQTALQAAAADGLSLNTRLFILESARSVTTSESIESARACMEFARRLPAGWISTWPPTVLVNPVMVFEMLLRECRVKTARRFLALHPSLTGTSADEVVARLAVASILPPRTVDGGGTNNNEIDFTYPNSPSPSLMRVLLSCCSTEEAAAAAASSAGHRVATLRLAHRGDRGCEGSIEEKFKSAQAVVHALTEARKHRARLTPAGTDDDVRYDNEVSTADDLLMRRCELLLTIYASWRDPFDPRIGDGDHADSQFITIPDLHDMSAPSAVDSLAERLQSCELYALSVFVTKQALALLKKDGVDTSDAGNVVDTVTRRQLQWYFSMASSDLAEATRRVRACLSARRDTLALKHGTAAAIPLIADTVLKAALRLQEVAKARITESDLRARLRAVMKSAEAPAPDGRNGSMSRRGYLHHLVVPQASNTPDAPADHPDLDDPFELAAAMVRDLAPTRAAEFYQASSRAASFLELYIPLPDDERDSYGTLDSIVALWCAGTNSPVRRTLCPAALRELIWALETRAADDRGVPRLSRARARRDMALAATSLVLHHGGWADVLALAVASGAVAAAGLAAAVLAVDPGVASTDALALLDDASAHLDGAIAAGDAPLPAYAAWPCALVLGSSARGAAAKRELYSGADVSALLQKDERLDASVLARLATRVRAQREAVTVLKSADVSEVSLFGWRSEDKKRRLRVASRVLIAGVGKKGSKKATSRHHAVDAVTLSLRIATEFIGPSGFGQVVELAVSELSEAGDNDRVAMVREVAGGLTVM</sequence>
<evidence type="ECO:0000313" key="3">
    <source>
        <dbReference type="Proteomes" id="UP000660262"/>
    </source>
</evidence>
<name>A0A830HAF4_9CHLO</name>
<reference evidence="2" key="1">
    <citation type="submission" date="2020-10" db="EMBL/GenBank/DDBJ databases">
        <title>Unveiling of a novel bifunctional photoreceptor, Dualchrome1, isolated from a cosmopolitan green alga.</title>
        <authorList>
            <person name="Suzuki S."/>
            <person name="Kawachi M."/>
        </authorList>
    </citation>
    <scope>NUCLEOTIDE SEQUENCE</scope>
    <source>
        <strain evidence="2">NIES 2893</strain>
    </source>
</reference>
<keyword evidence="1" id="KW-0732">Signal</keyword>
<accession>A0A830HAF4</accession>
<organism evidence="2 3">
    <name type="scientific">Pycnococcus provasolii</name>
    <dbReference type="NCBI Taxonomy" id="41880"/>
    <lineage>
        <taxon>Eukaryota</taxon>
        <taxon>Viridiplantae</taxon>
        <taxon>Chlorophyta</taxon>
        <taxon>Pseudoscourfieldiophyceae</taxon>
        <taxon>Pseudoscourfieldiales</taxon>
        <taxon>Pycnococcaceae</taxon>
        <taxon>Pycnococcus</taxon>
    </lineage>
</organism>
<dbReference type="EMBL" id="BNJQ01000006">
    <property type="protein sequence ID" value="GHP03718.1"/>
    <property type="molecule type" value="Genomic_DNA"/>
</dbReference>